<gene>
    <name evidence="2" type="ORF">DF220_03865</name>
</gene>
<name>A0A2U1SZM9_9MICO</name>
<reference evidence="3" key="1">
    <citation type="submission" date="2018-04" db="EMBL/GenBank/DDBJ databases">
        <authorList>
            <person name="Liu S."/>
            <person name="Wang Z."/>
            <person name="Li J."/>
        </authorList>
    </citation>
    <scope>NUCLEOTIDE SEQUENCE [LARGE SCALE GENOMIC DNA]</scope>
    <source>
        <strain evidence="3">S1194</strain>
    </source>
</reference>
<feature type="region of interest" description="Disordered" evidence="1">
    <location>
        <begin position="61"/>
        <end position="84"/>
    </location>
</feature>
<sequence>MAVTLVAVSLPPLTRSPSPLGVEAVAQFLERVADAAPDVRVLSVTLDELMVATRAAPGGEFASRSATAPRRGVPNASSAADSARMWDPSADGADGCVIVPLALSCTPHDAAALLAAARVFSGVTPSVVAQPWGPDGRVVDALIDRLLGVGLRASDRVVLDCAEASDLGVADAVATRSMLSSSLGIAVALGFSDTAPAAPSDVQIVSTEDAIARERAQSPGSRVIVSSYSLTGNAAASAQASAAERVAPPLLAADEGPPQSLVDLLLERFYAAADQLDNARLETVVSEPPLGLA</sequence>
<protein>
    <recommendedName>
        <fullName evidence="4">Cobalamin biosynthesis protein CbiX</fullName>
    </recommendedName>
</protein>
<organism evidence="2 3">
    <name type="scientific">Homoserinimonas hongtaonis</name>
    <dbReference type="NCBI Taxonomy" id="2079791"/>
    <lineage>
        <taxon>Bacteria</taxon>
        <taxon>Bacillati</taxon>
        <taxon>Actinomycetota</taxon>
        <taxon>Actinomycetes</taxon>
        <taxon>Micrococcales</taxon>
        <taxon>Microbacteriaceae</taxon>
        <taxon>Homoserinimonas</taxon>
    </lineage>
</organism>
<evidence type="ECO:0000313" key="2">
    <source>
        <dbReference type="EMBL" id="PWB97069.1"/>
    </source>
</evidence>
<comment type="caution">
    <text evidence="2">The sequence shown here is derived from an EMBL/GenBank/DDBJ whole genome shotgun (WGS) entry which is preliminary data.</text>
</comment>
<evidence type="ECO:0000313" key="3">
    <source>
        <dbReference type="Proteomes" id="UP000244978"/>
    </source>
</evidence>
<dbReference type="Proteomes" id="UP000244978">
    <property type="component" value="Unassembled WGS sequence"/>
</dbReference>
<dbReference type="RefSeq" id="WP_108997069.1">
    <property type="nucleotide sequence ID" value="NZ_QEEX01000001.1"/>
</dbReference>
<evidence type="ECO:0000256" key="1">
    <source>
        <dbReference type="SAM" id="MobiDB-lite"/>
    </source>
</evidence>
<dbReference type="AlphaFoldDB" id="A0A2U1SZM9"/>
<proteinExistence type="predicted"/>
<evidence type="ECO:0008006" key="4">
    <source>
        <dbReference type="Google" id="ProtNLM"/>
    </source>
</evidence>
<keyword evidence="3" id="KW-1185">Reference proteome</keyword>
<dbReference type="EMBL" id="QEEX01000001">
    <property type="protein sequence ID" value="PWB97069.1"/>
    <property type="molecule type" value="Genomic_DNA"/>
</dbReference>
<accession>A0A2U1SZM9</accession>